<protein>
    <recommendedName>
        <fullName evidence="5">Glycine rich protein</fullName>
    </recommendedName>
</protein>
<feature type="compositionally biased region" description="Low complexity" evidence="1">
    <location>
        <begin position="53"/>
        <end position="70"/>
    </location>
</feature>
<evidence type="ECO:0000313" key="3">
    <source>
        <dbReference type="EMBL" id="PON51416.1"/>
    </source>
</evidence>
<reference evidence="4" key="1">
    <citation type="submission" date="2016-06" db="EMBL/GenBank/DDBJ databases">
        <title>Parallel loss of symbiosis genes in relatives of nitrogen-fixing non-legume Parasponia.</title>
        <authorList>
            <person name="Van Velzen R."/>
            <person name="Holmer R."/>
            <person name="Bu F."/>
            <person name="Rutten L."/>
            <person name="Van Zeijl A."/>
            <person name="Liu W."/>
            <person name="Santuari L."/>
            <person name="Cao Q."/>
            <person name="Sharma T."/>
            <person name="Shen D."/>
            <person name="Roswanjaya Y."/>
            <person name="Wardhani T."/>
            <person name="Kalhor M.S."/>
            <person name="Jansen J."/>
            <person name="Van den Hoogen J."/>
            <person name="Gungor B."/>
            <person name="Hartog M."/>
            <person name="Hontelez J."/>
            <person name="Verver J."/>
            <person name="Yang W.-C."/>
            <person name="Schijlen E."/>
            <person name="Repin R."/>
            <person name="Schilthuizen M."/>
            <person name="Schranz E."/>
            <person name="Heidstra R."/>
            <person name="Miyata K."/>
            <person name="Fedorova E."/>
            <person name="Kohlen W."/>
            <person name="Bisseling T."/>
            <person name="Smit S."/>
            <person name="Geurts R."/>
        </authorList>
    </citation>
    <scope>NUCLEOTIDE SEQUENCE [LARGE SCALE GENOMIC DNA]</scope>
    <source>
        <strain evidence="4">cv. WU1-14</strain>
    </source>
</reference>
<dbReference type="OrthoDB" id="10377783at2759"/>
<gene>
    <name evidence="3" type="ORF">PanWU01x14_216600</name>
</gene>
<feature type="region of interest" description="Disordered" evidence="1">
    <location>
        <begin position="44"/>
        <end position="87"/>
    </location>
</feature>
<evidence type="ECO:0000313" key="4">
    <source>
        <dbReference type="Proteomes" id="UP000237105"/>
    </source>
</evidence>
<evidence type="ECO:0008006" key="5">
    <source>
        <dbReference type="Google" id="ProtNLM"/>
    </source>
</evidence>
<proteinExistence type="predicted"/>
<dbReference type="EMBL" id="JXTB01000233">
    <property type="protein sequence ID" value="PON51416.1"/>
    <property type="molecule type" value="Genomic_DNA"/>
</dbReference>
<evidence type="ECO:0000256" key="1">
    <source>
        <dbReference type="SAM" id="MobiDB-lite"/>
    </source>
</evidence>
<evidence type="ECO:0000256" key="2">
    <source>
        <dbReference type="SAM" id="SignalP"/>
    </source>
</evidence>
<sequence length="87" mass="8926">MSRWYVILMIIALFAIIQTGTIARNAPTENNQATVTDQKTFGNFGGFTGTDGGSNPASGGFPSSGSSGIPNWGFPGIPGLSGDFGQP</sequence>
<organism evidence="3 4">
    <name type="scientific">Parasponia andersonii</name>
    <name type="common">Sponia andersonii</name>
    <dbReference type="NCBI Taxonomy" id="3476"/>
    <lineage>
        <taxon>Eukaryota</taxon>
        <taxon>Viridiplantae</taxon>
        <taxon>Streptophyta</taxon>
        <taxon>Embryophyta</taxon>
        <taxon>Tracheophyta</taxon>
        <taxon>Spermatophyta</taxon>
        <taxon>Magnoliopsida</taxon>
        <taxon>eudicotyledons</taxon>
        <taxon>Gunneridae</taxon>
        <taxon>Pentapetalae</taxon>
        <taxon>rosids</taxon>
        <taxon>fabids</taxon>
        <taxon>Rosales</taxon>
        <taxon>Cannabaceae</taxon>
        <taxon>Parasponia</taxon>
    </lineage>
</organism>
<comment type="caution">
    <text evidence="3">The sequence shown here is derived from an EMBL/GenBank/DDBJ whole genome shotgun (WGS) entry which is preliminary data.</text>
</comment>
<feature type="signal peptide" evidence="2">
    <location>
        <begin position="1"/>
        <end position="23"/>
    </location>
</feature>
<feature type="chain" id="PRO_5015162128" description="Glycine rich protein" evidence="2">
    <location>
        <begin position="24"/>
        <end position="87"/>
    </location>
</feature>
<keyword evidence="4" id="KW-1185">Reference proteome</keyword>
<dbReference type="Proteomes" id="UP000237105">
    <property type="component" value="Unassembled WGS sequence"/>
</dbReference>
<dbReference type="AlphaFoldDB" id="A0A2P5BRK4"/>
<accession>A0A2P5BRK4</accession>
<name>A0A2P5BRK4_PARAD</name>
<keyword evidence="2" id="KW-0732">Signal</keyword>